<comment type="caution">
    <text evidence="11">The sequence shown here is derived from an EMBL/GenBank/DDBJ whole genome shotgun (WGS) entry which is preliminary data.</text>
</comment>
<feature type="transmembrane region" description="Helical" evidence="9">
    <location>
        <begin position="196"/>
        <end position="214"/>
    </location>
</feature>
<evidence type="ECO:0000313" key="12">
    <source>
        <dbReference type="Proteomes" id="UP001642405"/>
    </source>
</evidence>
<dbReference type="PANTHER" id="PTHR48020:SF14">
    <property type="entry name" value="SUGAR TRANSPORTER, PUTATIVE-RELATED"/>
    <property type="match status" value="1"/>
</dbReference>
<dbReference type="InterPro" id="IPR036259">
    <property type="entry name" value="MFS_trans_sf"/>
</dbReference>
<feature type="transmembrane region" description="Helical" evidence="9">
    <location>
        <begin position="384"/>
        <end position="403"/>
    </location>
</feature>
<dbReference type="InterPro" id="IPR050814">
    <property type="entry name" value="Myo-inositol_Transporter"/>
</dbReference>
<feature type="transmembrane region" description="Helical" evidence="9">
    <location>
        <begin position="447"/>
        <end position="469"/>
    </location>
</feature>
<feature type="transmembrane region" description="Helical" evidence="9">
    <location>
        <begin position="111"/>
        <end position="128"/>
    </location>
</feature>
<keyword evidence="12" id="KW-1185">Reference proteome</keyword>
<evidence type="ECO:0000256" key="1">
    <source>
        <dbReference type="ARBA" id="ARBA00004141"/>
    </source>
</evidence>
<dbReference type="EMBL" id="CAWUHB010000039">
    <property type="protein sequence ID" value="CAK7227291.1"/>
    <property type="molecule type" value="Genomic_DNA"/>
</dbReference>
<evidence type="ECO:0000256" key="6">
    <source>
        <dbReference type="ARBA" id="ARBA00023136"/>
    </source>
</evidence>
<comment type="similarity">
    <text evidence="2 7">Belongs to the major facilitator superfamily. Sugar transporter (TC 2.A.1.1) family.</text>
</comment>
<dbReference type="InterPro" id="IPR005829">
    <property type="entry name" value="Sugar_transporter_CS"/>
</dbReference>
<evidence type="ECO:0000256" key="4">
    <source>
        <dbReference type="ARBA" id="ARBA00022692"/>
    </source>
</evidence>
<dbReference type="Pfam" id="PF00083">
    <property type="entry name" value="Sugar_tr"/>
    <property type="match status" value="1"/>
</dbReference>
<keyword evidence="5 9" id="KW-1133">Transmembrane helix</keyword>
<evidence type="ECO:0000256" key="3">
    <source>
        <dbReference type="ARBA" id="ARBA00022448"/>
    </source>
</evidence>
<evidence type="ECO:0000256" key="7">
    <source>
        <dbReference type="RuleBase" id="RU003346"/>
    </source>
</evidence>
<evidence type="ECO:0000256" key="5">
    <source>
        <dbReference type="ARBA" id="ARBA00022989"/>
    </source>
</evidence>
<feature type="transmembrane region" description="Helical" evidence="9">
    <location>
        <begin position="475"/>
        <end position="494"/>
    </location>
</feature>
<feature type="transmembrane region" description="Helical" evidence="9">
    <location>
        <begin position="540"/>
        <end position="565"/>
    </location>
</feature>
<evidence type="ECO:0000256" key="8">
    <source>
        <dbReference type="SAM" id="MobiDB-lite"/>
    </source>
</evidence>
<feature type="transmembrane region" description="Helical" evidence="9">
    <location>
        <begin position="254"/>
        <end position="273"/>
    </location>
</feature>
<keyword evidence="3 7" id="KW-0813">Transport</keyword>
<feature type="transmembrane region" description="Helical" evidence="9">
    <location>
        <begin position="423"/>
        <end position="440"/>
    </location>
</feature>
<accession>A0ABP0C5Z3</accession>
<evidence type="ECO:0000313" key="11">
    <source>
        <dbReference type="EMBL" id="CAK7227291.1"/>
    </source>
</evidence>
<comment type="subcellular location">
    <subcellularLocation>
        <location evidence="1">Membrane</location>
        <topology evidence="1">Multi-pass membrane protein</topology>
    </subcellularLocation>
</comment>
<keyword evidence="4 9" id="KW-0812">Transmembrane</keyword>
<reference evidence="11 12" key="1">
    <citation type="submission" date="2024-01" db="EMBL/GenBank/DDBJ databases">
        <authorList>
            <person name="Allen C."/>
            <person name="Tagirdzhanova G."/>
        </authorList>
    </citation>
    <scope>NUCLEOTIDE SEQUENCE [LARGE SCALE GENOMIC DNA]</scope>
</reference>
<dbReference type="PROSITE" id="PS00216">
    <property type="entry name" value="SUGAR_TRANSPORT_1"/>
    <property type="match status" value="1"/>
</dbReference>
<name>A0ABP0C5Z3_9PEZI</name>
<evidence type="ECO:0000256" key="9">
    <source>
        <dbReference type="SAM" id="Phobius"/>
    </source>
</evidence>
<dbReference type="PANTHER" id="PTHR48020">
    <property type="entry name" value="PROTON MYO-INOSITOL COTRANSPORTER"/>
    <property type="match status" value="1"/>
</dbReference>
<dbReference type="PRINTS" id="PR00171">
    <property type="entry name" value="SUGRTRNSPORT"/>
</dbReference>
<feature type="domain" description="Major facilitator superfamily (MFS) profile" evidence="10">
    <location>
        <begin position="115"/>
        <end position="569"/>
    </location>
</feature>
<sequence length="621" mass="68487">MSSEKIATDKVALPEVSVEHAGLAPTRTAAGGDNGGDSDSDSINPLRGIPREELLANVERFARESGLEEQLPLLQKGALLVQSPYNDVDLTEDEARVLSEEKTHKWRNPRALYYTVVVTSIASAVQGWDVTGSNGANLSFPDAFGIADSGAACTAAGTCSSNSWLIGLINAMPFITLSLFACWLSDPLNYYLGRRGTIFLGAIFSLLAPIGSGLSQDWKQLLACRMLLGMGMGIKDVTVPVYSAENAPANIRGALVTTFQMFIAFGIFLGNSANLAVRNTGNISWRLQLGSACIPAVPLLLGVLLCPESPRWYMKKNRPADAYKSLLKLRNSPLQAARDLYYMHSMLEYERDVIGQAHGPGIVGFVQRFVELFTIPRNRRATQATFIVMIAQQMCGINIIAFYSSTVFTNAGASVKKALLASWGYGLVNFAFAWPAIWTIDRFGRRALLLFTFPHMAWTLLAAGFCFWIPSDNPASLPCIALFVFMFAAFYSPGEGPVPWTYAAECYPLSHREMGMSWGIATNFFWASVLTLTFPPMLQAFGSVGAFGFYAGTNVLALILIFLFVPETKQLSLEELDKVFEVPTRTFAKHKLTKVLPWFIKRWVFWQRDAVLEPMPHHHME</sequence>
<proteinExistence type="inferred from homology"/>
<dbReference type="Gene3D" id="1.20.1250.20">
    <property type="entry name" value="MFS general substrate transporter like domains"/>
    <property type="match status" value="1"/>
</dbReference>
<dbReference type="InterPro" id="IPR003663">
    <property type="entry name" value="Sugar/inositol_transpt"/>
</dbReference>
<evidence type="ECO:0000259" key="10">
    <source>
        <dbReference type="PROSITE" id="PS50850"/>
    </source>
</evidence>
<dbReference type="InterPro" id="IPR020846">
    <property type="entry name" value="MFS_dom"/>
</dbReference>
<dbReference type="NCBIfam" id="TIGR00879">
    <property type="entry name" value="SP"/>
    <property type="match status" value="1"/>
</dbReference>
<evidence type="ECO:0000256" key="2">
    <source>
        <dbReference type="ARBA" id="ARBA00010992"/>
    </source>
</evidence>
<dbReference type="Proteomes" id="UP001642405">
    <property type="component" value="Unassembled WGS sequence"/>
</dbReference>
<feature type="region of interest" description="Disordered" evidence="8">
    <location>
        <begin position="1"/>
        <end position="48"/>
    </location>
</feature>
<dbReference type="PROSITE" id="PS50850">
    <property type="entry name" value="MFS"/>
    <property type="match status" value="1"/>
</dbReference>
<protein>
    <recommendedName>
        <fullName evidence="10">Major facilitator superfamily (MFS) profile domain-containing protein</fullName>
    </recommendedName>
</protein>
<dbReference type="SUPFAM" id="SSF103473">
    <property type="entry name" value="MFS general substrate transporter"/>
    <property type="match status" value="1"/>
</dbReference>
<feature type="transmembrane region" description="Helical" evidence="9">
    <location>
        <begin position="164"/>
        <end position="184"/>
    </location>
</feature>
<keyword evidence="6 9" id="KW-0472">Membrane</keyword>
<dbReference type="InterPro" id="IPR005828">
    <property type="entry name" value="MFS_sugar_transport-like"/>
</dbReference>
<dbReference type="PROSITE" id="PS00217">
    <property type="entry name" value="SUGAR_TRANSPORT_2"/>
    <property type="match status" value="1"/>
</dbReference>
<gene>
    <name evidence="11" type="ORF">SCUCBS95973_006490</name>
</gene>
<organism evidence="11 12">
    <name type="scientific">Sporothrix curviconia</name>
    <dbReference type="NCBI Taxonomy" id="1260050"/>
    <lineage>
        <taxon>Eukaryota</taxon>
        <taxon>Fungi</taxon>
        <taxon>Dikarya</taxon>
        <taxon>Ascomycota</taxon>
        <taxon>Pezizomycotina</taxon>
        <taxon>Sordariomycetes</taxon>
        <taxon>Sordariomycetidae</taxon>
        <taxon>Ophiostomatales</taxon>
        <taxon>Ophiostomataceae</taxon>
        <taxon>Sporothrix</taxon>
    </lineage>
</organism>
<feature type="transmembrane region" description="Helical" evidence="9">
    <location>
        <begin position="515"/>
        <end position="534"/>
    </location>
</feature>